<dbReference type="SUPFAM" id="SSF52317">
    <property type="entry name" value="Class I glutamine amidotransferase-like"/>
    <property type="match status" value="1"/>
</dbReference>
<dbReference type="Proteomes" id="UP001303760">
    <property type="component" value="Unassembled WGS sequence"/>
</dbReference>
<dbReference type="Pfam" id="PF01965">
    <property type="entry name" value="DJ-1_PfpI"/>
    <property type="match status" value="1"/>
</dbReference>
<dbReference type="PANTHER" id="PTHR43130">
    <property type="entry name" value="ARAC-FAMILY TRANSCRIPTIONAL REGULATOR"/>
    <property type="match status" value="1"/>
</dbReference>
<accession>A0AAN7HG99</accession>
<reference evidence="2" key="2">
    <citation type="submission" date="2023-05" db="EMBL/GenBank/DDBJ databases">
        <authorList>
            <consortium name="Lawrence Berkeley National Laboratory"/>
            <person name="Steindorff A."/>
            <person name="Hensen N."/>
            <person name="Bonometti L."/>
            <person name="Westerberg I."/>
            <person name="Brannstrom I.O."/>
            <person name="Guillou S."/>
            <person name="Cros-Aarteil S."/>
            <person name="Calhoun S."/>
            <person name="Haridas S."/>
            <person name="Kuo A."/>
            <person name="Mondo S."/>
            <person name="Pangilinan J."/>
            <person name="Riley R."/>
            <person name="Labutti K."/>
            <person name="Andreopoulos B."/>
            <person name="Lipzen A."/>
            <person name="Chen C."/>
            <person name="Yanf M."/>
            <person name="Daum C."/>
            <person name="Ng V."/>
            <person name="Clum A."/>
            <person name="Ohm R."/>
            <person name="Martin F."/>
            <person name="Silar P."/>
            <person name="Natvig D."/>
            <person name="Lalanne C."/>
            <person name="Gautier V."/>
            <person name="Ament-Velasquez S.L."/>
            <person name="Kruys A."/>
            <person name="Hutchinson M.I."/>
            <person name="Powell A.J."/>
            <person name="Barry K."/>
            <person name="Miller A.N."/>
            <person name="Grigoriev I.V."/>
            <person name="Debuchy R."/>
            <person name="Gladieux P."/>
            <person name="Thoren M.H."/>
            <person name="Johannesson H."/>
        </authorList>
    </citation>
    <scope>NUCLEOTIDE SEQUENCE</scope>
    <source>
        <strain evidence="2">CBS 532.94</strain>
    </source>
</reference>
<name>A0AAN7HG99_9PEZI</name>
<proteinExistence type="predicted"/>
<comment type="caution">
    <text evidence="2">The sequence shown here is derived from an EMBL/GenBank/DDBJ whole genome shotgun (WGS) entry which is preliminary data.</text>
</comment>
<feature type="domain" description="DJ-1/PfpI" evidence="1">
    <location>
        <begin position="72"/>
        <end position="174"/>
    </location>
</feature>
<organism evidence="2 3">
    <name type="scientific">Achaetomium macrosporum</name>
    <dbReference type="NCBI Taxonomy" id="79813"/>
    <lineage>
        <taxon>Eukaryota</taxon>
        <taxon>Fungi</taxon>
        <taxon>Dikarya</taxon>
        <taxon>Ascomycota</taxon>
        <taxon>Pezizomycotina</taxon>
        <taxon>Sordariomycetes</taxon>
        <taxon>Sordariomycetidae</taxon>
        <taxon>Sordariales</taxon>
        <taxon>Chaetomiaceae</taxon>
        <taxon>Achaetomium</taxon>
    </lineage>
</organism>
<gene>
    <name evidence="2" type="ORF">C8A03DRAFT_14298</name>
</gene>
<evidence type="ECO:0000313" key="2">
    <source>
        <dbReference type="EMBL" id="KAK4239284.1"/>
    </source>
</evidence>
<keyword evidence="3" id="KW-1185">Reference proteome</keyword>
<dbReference type="Gene3D" id="3.40.50.880">
    <property type="match status" value="1"/>
</dbReference>
<dbReference type="InterPro" id="IPR002818">
    <property type="entry name" value="DJ-1/PfpI"/>
</dbReference>
<dbReference type="EMBL" id="MU860067">
    <property type="protein sequence ID" value="KAK4239284.1"/>
    <property type="molecule type" value="Genomic_DNA"/>
</dbReference>
<protein>
    <submittedName>
        <fullName evidence="2">Isonitrile hydratase</fullName>
    </submittedName>
</protein>
<dbReference type="AlphaFoldDB" id="A0AAN7HG99"/>
<sequence length="234" mass="26075">MASPSHPTKLRIGVMLESVQLSDIIGIDILGNLSREYFRGAITLDPSLKRFESRAIDMEFFYLATTLDPAFVTPGLKVVPTVTYDDCPRDLDIVITGGPLPSHRPPQAERFIREAWPKTRVWMTTCIGSMWLASAGVLDGRKCTTNRAALGLARDMHTGVEWLDQRWVVEEKVFDGAQREGRKGELWTSGGAGAGINMIATYCLQNFDKEFVDVLALDPLEFRLNGNMSQFYAA</sequence>
<evidence type="ECO:0000313" key="3">
    <source>
        <dbReference type="Proteomes" id="UP001303760"/>
    </source>
</evidence>
<dbReference type="PANTHER" id="PTHR43130:SF7">
    <property type="entry name" value="DJ-1_PFPI DOMAIN-CONTAINING PROTEIN"/>
    <property type="match status" value="1"/>
</dbReference>
<dbReference type="InterPro" id="IPR029062">
    <property type="entry name" value="Class_I_gatase-like"/>
</dbReference>
<reference evidence="2" key="1">
    <citation type="journal article" date="2023" name="Mol. Phylogenet. Evol.">
        <title>Genome-scale phylogeny and comparative genomics of the fungal order Sordariales.</title>
        <authorList>
            <person name="Hensen N."/>
            <person name="Bonometti L."/>
            <person name="Westerberg I."/>
            <person name="Brannstrom I.O."/>
            <person name="Guillou S."/>
            <person name="Cros-Aarteil S."/>
            <person name="Calhoun S."/>
            <person name="Haridas S."/>
            <person name="Kuo A."/>
            <person name="Mondo S."/>
            <person name="Pangilinan J."/>
            <person name="Riley R."/>
            <person name="LaButti K."/>
            <person name="Andreopoulos B."/>
            <person name="Lipzen A."/>
            <person name="Chen C."/>
            <person name="Yan M."/>
            <person name="Daum C."/>
            <person name="Ng V."/>
            <person name="Clum A."/>
            <person name="Steindorff A."/>
            <person name="Ohm R.A."/>
            <person name="Martin F."/>
            <person name="Silar P."/>
            <person name="Natvig D.O."/>
            <person name="Lalanne C."/>
            <person name="Gautier V."/>
            <person name="Ament-Velasquez S.L."/>
            <person name="Kruys A."/>
            <person name="Hutchinson M.I."/>
            <person name="Powell A.J."/>
            <person name="Barry K."/>
            <person name="Miller A.N."/>
            <person name="Grigoriev I.V."/>
            <person name="Debuchy R."/>
            <person name="Gladieux P."/>
            <person name="Hiltunen Thoren M."/>
            <person name="Johannesson H."/>
        </authorList>
    </citation>
    <scope>NUCLEOTIDE SEQUENCE</scope>
    <source>
        <strain evidence="2">CBS 532.94</strain>
    </source>
</reference>
<dbReference type="InterPro" id="IPR052158">
    <property type="entry name" value="INH-QAR"/>
</dbReference>
<evidence type="ECO:0000259" key="1">
    <source>
        <dbReference type="Pfam" id="PF01965"/>
    </source>
</evidence>